<protein>
    <submittedName>
        <fullName evidence="2">DUF898 family protein</fullName>
    </submittedName>
</protein>
<comment type="caution">
    <text evidence="2">The sequence shown here is derived from an EMBL/GenBank/DDBJ whole genome shotgun (WGS) entry which is preliminary data.</text>
</comment>
<evidence type="ECO:0000313" key="3">
    <source>
        <dbReference type="Proteomes" id="UP001321492"/>
    </source>
</evidence>
<name>A0ABT7AED2_9HYPH</name>
<reference evidence="2 3" key="1">
    <citation type="submission" date="2023-05" db="EMBL/GenBank/DDBJ databases">
        <title>Chelatococcus sp. nov., a moderately thermophilic bacterium isolated from hot spring microbial mat.</title>
        <authorList>
            <person name="Hu C.-J."/>
            <person name="Li W.-J."/>
        </authorList>
    </citation>
    <scope>NUCLEOTIDE SEQUENCE [LARGE SCALE GENOMIC DNA]</scope>
    <source>
        <strain evidence="2 3">SYSU G07232</strain>
    </source>
</reference>
<proteinExistence type="predicted"/>
<keyword evidence="1" id="KW-0812">Transmembrane</keyword>
<accession>A0ABT7AED2</accession>
<organism evidence="2 3">
    <name type="scientific">Chelatococcus albus</name>
    <dbReference type="NCBI Taxonomy" id="3047466"/>
    <lineage>
        <taxon>Bacteria</taxon>
        <taxon>Pseudomonadati</taxon>
        <taxon>Pseudomonadota</taxon>
        <taxon>Alphaproteobacteria</taxon>
        <taxon>Hyphomicrobiales</taxon>
        <taxon>Chelatococcaceae</taxon>
        <taxon>Chelatococcus</taxon>
    </lineage>
</organism>
<evidence type="ECO:0000313" key="2">
    <source>
        <dbReference type="EMBL" id="MDJ1157730.1"/>
    </source>
</evidence>
<keyword evidence="3" id="KW-1185">Reference proteome</keyword>
<feature type="transmembrane region" description="Helical" evidence="1">
    <location>
        <begin position="79"/>
        <end position="100"/>
    </location>
</feature>
<keyword evidence="1" id="KW-1133">Transmembrane helix</keyword>
<gene>
    <name evidence="2" type="ORF">QNA08_05735</name>
</gene>
<feature type="transmembrane region" description="Helical" evidence="1">
    <location>
        <begin position="304"/>
        <end position="325"/>
    </location>
</feature>
<feature type="transmembrane region" description="Helical" evidence="1">
    <location>
        <begin position="337"/>
        <end position="358"/>
    </location>
</feature>
<dbReference type="Proteomes" id="UP001321492">
    <property type="component" value="Unassembled WGS sequence"/>
</dbReference>
<dbReference type="Pfam" id="PF05987">
    <property type="entry name" value="DUF898"/>
    <property type="match status" value="1"/>
</dbReference>
<sequence>MSVVPSVPLPRGSEGEMERLSFAGERAPFLRLVARGSLLQLPTLGFYRFWLVTDIRRHLWAHTRLGREAFEYTGTARELLIGFLVALTVLAPIYVVYFLVGLEAERLEAFASLPLFVVLYLLGQYASYRARRYRATRTVFRGLRFWMTGSAWAYAGRAALWDGLTLLTLGLAYPWRAAALERYKLAHTRFGDLSGDFASTGWVFFKRGVWLWLVAVLTAVVAFISTFAAQSIGRVAGPRAGGYIGGSIIILILLFAAFVIYPLFRAIEMRWVLEGLRFGPITVASDLSMRSVFACYARTLGVSIAYALVGAGGIALCLWLLAGAVPVASLGASLTGTIMGGVATGAIYLLFLLGFGIIRRLYLERGLWAAAVASISIANLAALDDVAARGTPAGALGEGLADALDVGGF</sequence>
<evidence type="ECO:0000256" key="1">
    <source>
        <dbReference type="SAM" id="Phobius"/>
    </source>
</evidence>
<feature type="transmembrane region" description="Helical" evidence="1">
    <location>
        <begin position="112"/>
        <end position="130"/>
    </location>
</feature>
<keyword evidence="1" id="KW-0472">Membrane</keyword>
<dbReference type="EMBL" id="JASJEV010000003">
    <property type="protein sequence ID" value="MDJ1157730.1"/>
    <property type="molecule type" value="Genomic_DNA"/>
</dbReference>
<feature type="transmembrane region" description="Helical" evidence="1">
    <location>
        <begin position="209"/>
        <end position="229"/>
    </location>
</feature>
<feature type="transmembrane region" description="Helical" evidence="1">
    <location>
        <begin position="241"/>
        <end position="264"/>
    </location>
</feature>
<dbReference type="InterPro" id="IPR010295">
    <property type="entry name" value="DUF898"/>
</dbReference>
<dbReference type="RefSeq" id="WP_283739733.1">
    <property type="nucleotide sequence ID" value="NZ_JASJEV010000003.1"/>
</dbReference>